<evidence type="ECO:0000256" key="4">
    <source>
        <dbReference type="ARBA" id="ARBA00022824"/>
    </source>
</evidence>
<organism evidence="9 10">
    <name type="scientific">Conoideocrella luteorostrata</name>
    <dbReference type="NCBI Taxonomy" id="1105319"/>
    <lineage>
        <taxon>Eukaryota</taxon>
        <taxon>Fungi</taxon>
        <taxon>Dikarya</taxon>
        <taxon>Ascomycota</taxon>
        <taxon>Pezizomycotina</taxon>
        <taxon>Sordariomycetes</taxon>
        <taxon>Hypocreomycetidae</taxon>
        <taxon>Hypocreales</taxon>
        <taxon>Clavicipitaceae</taxon>
        <taxon>Conoideocrella</taxon>
    </lineage>
</organism>
<dbReference type="GO" id="GO:0005739">
    <property type="term" value="C:mitochondrion"/>
    <property type="evidence" value="ECO:0007669"/>
    <property type="project" value="UniProtKB-SubCell"/>
</dbReference>
<evidence type="ECO:0000313" key="10">
    <source>
        <dbReference type="Proteomes" id="UP001251528"/>
    </source>
</evidence>
<dbReference type="SUPFAM" id="SSF48452">
    <property type="entry name" value="TPR-like"/>
    <property type="match status" value="2"/>
</dbReference>
<dbReference type="InterPro" id="IPR027417">
    <property type="entry name" value="P-loop_NTPase"/>
</dbReference>
<comment type="subcellular location">
    <subcellularLocation>
        <location evidence="2">Endoplasmic reticulum</location>
    </subcellularLocation>
    <subcellularLocation>
        <location evidence="3">Membrane</location>
    </subcellularLocation>
    <subcellularLocation>
        <location evidence="1">Mitochondrion</location>
    </subcellularLocation>
</comment>
<dbReference type="SUPFAM" id="SSF53474">
    <property type="entry name" value="alpha/beta-Hydrolases"/>
    <property type="match status" value="1"/>
</dbReference>
<dbReference type="InterPro" id="IPR029058">
    <property type="entry name" value="AB_hydrolase_fold"/>
</dbReference>
<dbReference type="GO" id="GO:0016020">
    <property type="term" value="C:membrane"/>
    <property type="evidence" value="ECO:0007669"/>
    <property type="project" value="UniProtKB-SubCell"/>
</dbReference>
<dbReference type="GO" id="GO:0005783">
    <property type="term" value="C:endoplasmic reticulum"/>
    <property type="evidence" value="ECO:0007669"/>
    <property type="project" value="UniProtKB-SubCell"/>
</dbReference>
<sequence>MSLLELASNLLADSLAFILDRRLTDRQRERPVGNPANSTSPQPPPPDEPSPTFALRFRDLPMGIDTPTFLKALADTGDEASRRAPACASDPVSLTQSAVSRSSVATACFTQLPLRIQSQINGSGKDIDGTIRCRFGSGTQDVRFDSNFYGLTPLYWPEDWHVDIIAVNGWNGNAFWSWKSKKSRQIWLRDWLGEDLAENDCRARIFTYGYPSKVANSDSDATLSDYGKQFLLSLAAARKAELEVGKTRPLVFIGQSLGGLVIKQAMKDAFNSTDDSEQDLYNSCICIVMFGVPNLGLDNKAILTMTKGKTNDKFSRDLGYGSQYLRELDENFSVAFRERPIKIIAVYETEDSPSVEDRDGQWSKTGPKIRLVSLESACSLGLGVDTERLPSFTNHSDLSKFDSRDFDMYKTLVYRLSKIHREKKLSVEALPKYKGPNKFDVPHYMLTNHFVGRETILNEIYECFSADGTQVHVLHGNGGMGKTQIALKHAQEYSSMYDTVVWIQADSDERMQDSFRCIAVKMGLDCTLENTASYVLSKFSEAGGKVLLIYDNLDDGDLKRVIEKYHKPKWKDAIRVLITTRNREYLALRTQASIVEPLGADDAAQLLRGLVSHDHDMDPDSDSNVSELCRALGNFPLGILQAAAYITTSGISYSHYLDVLNKEPQYALGYEAQMFPYKKTVFTVWEASLARVEETSQYSARWFFLCSFLDTTVAHNLFELACSFCQRTRKDHQKGARRYIEWLYPSNTKTTWTAATLQSSLLKLQSLSLISTSYQRGQEACTTYHPLVQQWARLRLPKRKQEEFLVMAVSLIYACAEELCEQENVRRDTRTAYYVQRQLISHAHSCVRYCDDVLKRNIAKLVPVECTITLATFYIYAKEYGPANEMLEVAIQRPDEDPIDIVAAQRVLAWALRWQNKPGEALSLQTLAIEGLTSLEPLAQPGERIRAFAELASIYRDINNLEKAVELQSQVVDDAKAEFGPDASDTLLEMSCLATIHNKMKEYEKACRIDEYVLAIYKKKQRNSSEILNKMKNLGITYYNLKRYNEGVLLEKAVLEEMEKLYGRDHPGTASAMHYLAATYKAMGCLHQALPLFSEALAIRKAALGENHEGTKKSAKFEKETRRLLERAPAAERPQERPQERPSKGLRVDSGIDMDWDAEV</sequence>
<dbReference type="Gene3D" id="3.40.50.1820">
    <property type="entry name" value="alpha/beta hydrolase"/>
    <property type="match status" value="1"/>
</dbReference>
<name>A0AAJ0CXW2_9HYPO</name>
<keyword evidence="4" id="KW-0256">Endoplasmic reticulum</keyword>
<keyword evidence="5" id="KW-0496">Mitochondrion</keyword>
<dbReference type="Gene3D" id="1.25.40.10">
    <property type="entry name" value="Tetratricopeptide repeat domain"/>
    <property type="match status" value="1"/>
</dbReference>
<dbReference type="InterPro" id="IPR002182">
    <property type="entry name" value="NB-ARC"/>
</dbReference>
<protein>
    <recommendedName>
        <fullName evidence="8">NB-ARC domain-containing protein</fullName>
    </recommendedName>
</protein>
<feature type="domain" description="NB-ARC" evidence="8">
    <location>
        <begin position="454"/>
        <end position="613"/>
    </location>
</feature>
<accession>A0AAJ0CXW2</accession>
<keyword evidence="6" id="KW-0472">Membrane</keyword>
<dbReference type="Gene3D" id="3.40.50.300">
    <property type="entry name" value="P-loop containing nucleotide triphosphate hydrolases"/>
    <property type="match status" value="1"/>
</dbReference>
<dbReference type="EMBL" id="JASWJB010000009">
    <property type="protein sequence ID" value="KAK2612981.1"/>
    <property type="molecule type" value="Genomic_DNA"/>
</dbReference>
<keyword evidence="10" id="KW-1185">Reference proteome</keyword>
<dbReference type="Pfam" id="PF13424">
    <property type="entry name" value="TPR_12"/>
    <property type="match status" value="1"/>
</dbReference>
<dbReference type="SUPFAM" id="SSF52540">
    <property type="entry name" value="P-loop containing nucleoside triphosphate hydrolases"/>
    <property type="match status" value="1"/>
</dbReference>
<evidence type="ECO:0000256" key="1">
    <source>
        <dbReference type="ARBA" id="ARBA00004173"/>
    </source>
</evidence>
<feature type="region of interest" description="Disordered" evidence="7">
    <location>
        <begin position="26"/>
        <end position="52"/>
    </location>
</feature>
<evidence type="ECO:0000256" key="5">
    <source>
        <dbReference type="ARBA" id="ARBA00023128"/>
    </source>
</evidence>
<evidence type="ECO:0000259" key="8">
    <source>
        <dbReference type="Pfam" id="PF00931"/>
    </source>
</evidence>
<feature type="compositionally biased region" description="Basic and acidic residues" evidence="7">
    <location>
        <begin position="1108"/>
        <end position="1147"/>
    </location>
</feature>
<dbReference type="Pfam" id="PF00931">
    <property type="entry name" value="NB-ARC"/>
    <property type="match status" value="1"/>
</dbReference>
<evidence type="ECO:0000256" key="6">
    <source>
        <dbReference type="ARBA" id="ARBA00023136"/>
    </source>
</evidence>
<evidence type="ECO:0000256" key="2">
    <source>
        <dbReference type="ARBA" id="ARBA00004240"/>
    </source>
</evidence>
<dbReference type="GO" id="GO:0043531">
    <property type="term" value="F:ADP binding"/>
    <property type="evidence" value="ECO:0007669"/>
    <property type="project" value="InterPro"/>
</dbReference>
<gene>
    <name evidence="9" type="ORF">QQS21_000910</name>
</gene>
<dbReference type="PANTHER" id="PTHR48182:SF2">
    <property type="entry name" value="PROTEIN SERAC1"/>
    <property type="match status" value="1"/>
</dbReference>
<comment type="caution">
    <text evidence="9">The sequence shown here is derived from an EMBL/GenBank/DDBJ whole genome shotgun (WGS) entry which is preliminary data.</text>
</comment>
<feature type="region of interest" description="Disordered" evidence="7">
    <location>
        <begin position="1108"/>
        <end position="1160"/>
    </location>
</feature>
<dbReference type="InterPro" id="IPR011990">
    <property type="entry name" value="TPR-like_helical_dom_sf"/>
</dbReference>
<evidence type="ECO:0000313" key="9">
    <source>
        <dbReference type="EMBL" id="KAK2612981.1"/>
    </source>
</evidence>
<dbReference type="AlphaFoldDB" id="A0AAJ0CXW2"/>
<evidence type="ECO:0000256" key="7">
    <source>
        <dbReference type="SAM" id="MobiDB-lite"/>
    </source>
</evidence>
<dbReference type="PANTHER" id="PTHR48182">
    <property type="entry name" value="PROTEIN SERAC1"/>
    <property type="match status" value="1"/>
</dbReference>
<dbReference type="Proteomes" id="UP001251528">
    <property type="component" value="Unassembled WGS sequence"/>
</dbReference>
<reference evidence="9" key="1">
    <citation type="submission" date="2023-06" db="EMBL/GenBank/DDBJ databases">
        <title>Conoideocrella luteorostrata (Hypocreales: Clavicipitaceae), a potential biocontrol fungus for elongate hemlock scale in United States Christmas tree production areas.</title>
        <authorList>
            <person name="Barrett H."/>
            <person name="Lovett B."/>
            <person name="Macias A.M."/>
            <person name="Stajich J.E."/>
            <person name="Kasson M.T."/>
        </authorList>
    </citation>
    <scope>NUCLEOTIDE SEQUENCE</scope>
    <source>
        <strain evidence="9">ARSEF 14590</strain>
    </source>
</reference>
<proteinExistence type="predicted"/>
<dbReference type="InterPro" id="IPR052374">
    <property type="entry name" value="SERAC1"/>
</dbReference>
<evidence type="ECO:0000256" key="3">
    <source>
        <dbReference type="ARBA" id="ARBA00004370"/>
    </source>
</evidence>